<evidence type="ECO:0000256" key="3">
    <source>
        <dbReference type="ARBA" id="ARBA00023284"/>
    </source>
</evidence>
<protein>
    <submittedName>
        <fullName evidence="5">TlpA family protein disulfide reductase</fullName>
    </submittedName>
</protein>
<dbReference type="Proteomes" id="UP001597525">
    <property type="component" value="Unassembled WGS sequence"/>
</dbReference>
<organism evidence="5 6">
    <name type="scientific">Sphingobacterium bambusae</name>
    <dbReference type="NCBI Taxonomy" id="662858"/>
    <lineage>
        <taxon>Bacteria</taxon>
        <taxon>Pseudomonadati</taxon>
        <taxon>Bacteroidota</taxon>
        <taxon>Sphingobacteriia</taxon>
        <taxon>Sphingobacteriales</taxon>
        <taxon>Sphingobacteriaceae</taxon>
        <taxon>Sphingobacterium</taxon>
    </lineage>
</organism>
<proteinExistence type="predicted"/>
<reference evidence="6" key="1">
    <citation type="journal article" date="2019" name="Int. J. Syst. Evol. Microbiol.">
        <title>The Global Catalogue of Microorganisms (GCM) 10K type strain sequencing project: providing services to taxonomists for standard genome sequencing and annotation.</title>
        <authorList>
            <consortium name="The Broad Institute Genomics Platform"/>
            <consortium name="The Broad Institute Genome Sequencing Center for Infectious Disease"/>
            <person name="Wu L."/>
            <person name="Ma J."/>
        </authorList>
    </citation>
    <scope>NUCLEOTIDE SEQUENCE [LARGE SCALE GENOMIC DNA]</scope>
    <source>
        <strain evidence="6">KCTC 22814</strain>
    </source>
</reference>
<dbReference type="PROSITE" id="PS00194">
    <property type="entry name" value="THIOREDOXIN_1"/>
    <property type="match status" value="1"/>
</dbReference>
<comment type="caution">
    <text evidence="5">The sequence shown here is derived from an EMBL/GenBank/DDBJ whole genome shotgun (WGS) entry which is preliminary data.</text>
</comment>
<dbReference type="InterPro" id="IPR013740">
    <property type="entry name" value="Redoxin"/>
</dbReference>
<gene>
    <name evidence="5" type="ORF">ACFS7Y_15895</name>
</gene>
<accession>A0ABW6BJW5</accession>
<dbReference type="InterPro" id="IPR017937">
    <property type="entry name" value="Thioredoxin_CS"/>
</dbReference>
<dbReference type="PANTHER" id="PTHR42852:SF17">
    <property type="entry name" value="THIOREDOXIN-LIKE PROTEIN HI_1115"/>
    <property type="match status" value="1"/>
</dbReference>
<evidence type="ECO:0000256" key="2">
    <source>
        <dbReference type="ARBA" id="ARBA00022748"/>
    </source>
</evidence>
<sequence length="203" mass="22874">MNRMKDKKKTWKIVGNVLFVLLIVALIIPASRSWFQQGLMKIGLFKPNLETPSDSVALPEGQEQSAKANVSFSNEEGEVVSIADLAGKVVFVNFWATWCPPCKAEMPSIQALKDKFKDNDQIVFMLVEIDGEAEKAREFMEQGEMDLPVYFPETEIPSNWLGQSIPTTVILDKEGNIAAHHEGMADYSRKEVFDFMTTLINKQ</sequence>
<dbReference type="PANTHER" id="PTHR42852">
    <property type="entry name" value="THIOL:DISULFIDE INTERCHANGE PROTEIN DSBE"/>
    <property type="match status" value="1"/>
</dbReference>
<keyword evidence="2" id="KW-0201">Cytochrome c-type biogenesis</keyword>
<dbReference type="SUPFAM" id="SSF52833">
    <property type="entry name" value="Thioredoxin-like"/>
    <property type="match status" value="1"/>
</dbReference>
<evidence type="ECO:0000256" key="1">
    <source>
        <dbReference type="ARBA" id="ARBA00004196"/>
    </source>
</evidence>
<dbReference type="Gene3D" id="3.40.30.10">
    <property type="entry name" value="Glutaredoxin"/>
    <property type="match status" value="1"/>
</dbReference>
<comment type="subcellular location">
    <subcellularLocation>
        <location evidence="1">Cell envelope</location>
    </subcellularLocation>
</comment>
<evidence type="ECO:0000259" key="4">
    <source>
        <dbReference type="PROSITE" id="PS51352"/>
    </source>
</evidence>
<dbReference type="InterPro" id="IPR050553">
    <property type="entry name" value="Thioredoxin_ResA/DsbE_sf"/>
</dbReference>
<evidence type="ECO:0000313" key="5">
    <source>
        <dbReference type="EMBL" id="MFD2968878.1"/>
    </source>
</evidence>
<dbReference type="PROSITE" id="PS51352">
    <property type="entry name" value="THIOREDOXIN_2"/>
    <property type="match status" value="1"/>
</dbReference>
<keyword evidence="6" id="KW-1185">Reference proteome</keyword>
<evidence type="ECO:0000313" key="6">
    <source>
        <dbReference type="Proteomes" id="UP001597525"/>
    </source>
</evidence>
<feature type="domain" description="Thioredoxin" evidence="4">
    <location>
        <begin position="61"/>
        <end position="201"/>
    </location>
</feature>
<dbReference type="InterPro" id="IPR013766">
    <property type="entry name" value="Thioredoxin_domain"/>
</dbReference>
<dbReference type="Pfam" id="PF08534">
    <property type="entry name" value="Redoxin"/>
    <property type="match status" value="1"/>
</dbReference>
<dbReference type="InterPro" id="IPR036249">
    <property type="entry name" value="Thioredoxin-like_sf"/>
</dbReference>
<dbReference type="EMBL" id="JBHUPB010000010">
    <property type="protein sequence ID" value="MFD2968878.1"/>
    <property type="molecule type" value="Genomic_DNA"/>
</dbReference>
<keyword evidence="3" id="KW-0676">Redox-active center</keyword>
<name>A0ABW6BJW5_9SPHI</name>
<dbReference type="CDD" id="cd02966">
    <property type="entry name" value="TlpA_like_family"/>
    <property type="match status" value="1"/>
</dbReference>